<dbReference type="GO" id="GO:0005829">
    <property type="term" value="C:cytosol"/>
    <property type="evidence" value="ECO:0007669"/>
    <property type="project" value="TreeGrafter"/>
</dbReference>
<name>A0A1Y0IDX4_9GAMM</name>
<dbReference type="InterPro" id="IPR018060">
    <property type="entry name" value="HTH_AraC"/>
</dbReference>
<dbReference type="AlphaFoldDB" id="A0A1Y0IDX4"/>
<evidence type="ECO:0000256" key="1">
    <source>
        <dbReference type="ARBA" id="ARBA00023015"/>
    </source>
</evidence>
<keyword evidence="3" id="KW-0804">Transcription</keyword>
<dbReference type="InterPro" id="IPR009057">
    <property type="entry name" value="Homeodomain-like_sf"/>
</dbReference>
<dbReference type="EMBL" id="CP021425">
    <property type="protein sequence ID" value="ARU58369.1"/>
    <property type="molecule type" value="Genomic_DNA"/>
</dbReference>
<dbReference type="InterPro" id="IPR032687">
    <property type="entry name" value="AraC-type_N"/>
</dbReference>
<organism evidence="5 6">
    <name type="scientific">Oleiphilus messinensis</name>
    <dbReference type="NCBI Taxonomy" id="141451"/>
    <lineage>
        <taxon>Bacteria</taxon>
        <taxon>Pseudomonadati</taxon>
        <taxon>Pseudomonadota</taxon>
        <taxon>Gammaproteobacteria</taxon>
        <taxon>Oceanospirillales</taxon>
        <taxon>Oleiphilaceae</taxon>
        <taxon>Oleiphilus</taxon>
    </lineage>
</organism>
<dbReference type="Gene3D" id="1.10.10.60">
    <property type="entry name" value="Homeodomain-like"/>
    <property type="match status" value="1"/>
</dbReference>
<reference evidence="5 6" key="1">
    <citation type="submission" date="2017-05" db="EMBL/GenBank/DDBJ databases">
        <title>Genomic insights into alkan degradation activity of Oleiphilus messinensis.</title>
        <authorList>
            <person name="Kozyavkin S.A."/>
            <person name="Slesarev A.I."/>
            <person name="Golyshin P.N."/>
            <person name="Korzhenkov A."/>
            <person name="Golyshina O.N."/>
            <person name="Toshchakov S.V."/>
        </authorList>
    </citation>
    <scope>NUCLEOTIDE SEQUENCE [LARGE SCALE GENOMIC DNA]</scope>
    <source>
        <strain evidence="5 6">ME102</strain>
    </source>
</reference>
<evidence type="ECO:0000256" key="3">
    <source>
        <dbReference type="ARBA" id="ARBA00023163"/>
    </source>
</evidence>
<dbReference type="SUPFAM" id="SSF46689">
    <property type="entry name" value="Homeodomain-like"/>
    <property type="match status" value="1"/>
</dbReference>
<keyword evidence="1" id="KW-0805">Transcription regulation</keyword>
<feature type="domain" description="HTH araC/xylS-type" evidence="4">
    <location>
        <begin position="234"/>
        <end position="332"/>
    </location>
</feature>
<evidence type="ECO:0000313" key="5">
    <source>
        <dbReference type="EMBL" id="ARU58369.1"/>
    </source>
</evidence>
<keyword evidence="6" id="KW-1185">Reference proteome</keyword>
<dbReference type="RefSeq" id="WP_087463156.1">
    <property type="nucleotide sequence ID" value="NZ_CP021425.1"/>
</dbReference>
<dbReference type="Pfam" id="PF12833">
    <property type="entry name" value="HTH_18"/>
    <property type="match status" value="1"/>
</dbReference>
<evidence type="ECO:0000313" key="6">
    <source>
        <dbReference type="Proteomes" id="UP000196027"/>
    </source>
</evidence>
<dbReference type="PANTHER" id="PTHR47894">
    <property type="entry name" value="HTH-TYPE TRANSCRIPTIONAL REGULATOR GADX"/>
    <property type="match status" value="1"/>
</dbReference>
<keyword evidence="2" id="KW-0238">DNA-binding</keyword>
<dbReference type="GO" id="GO:0003700">
    <property type="term" value="F:DNA-binding transcription factor activity"/>
    <property type="evidence" value="ECO:0007669"/>
    <property type="project" value="InterPro"/>
</dbReference>
<dbReference type="Proteomes" id="UP000196027">
    <property type="component" value="Chromosome"/>
</dbReference>
<dbReference type="GO" id="GO:0000976">
    <property type="term" value="F:transcription cis-regulatory region binding"/>
    <property type="evidence" value="ECO:0007669"/>
    <property type="project" value="TreeGrafter"/>
</dbReference>
<dbReference type="PANTHER" id="PTHR47894:SF1">
    <property type="entry name" value="HTH-TYPE TRANSCRIPTIONAL REGULATOR VQSM"/>
    <property type="match status" value="1"/>
</dbReference>
<gene>
    <name evidence="5" type="ORF">OLMES_4372</name>
</gene>
<dbReference type="SMART" id="SM00342">
    <property type="entry name" value="HTH_ARAC"/>
    <property type="match status" value="1"/>
</dbReference>
<accession>A0A1Y0IDX4</accession>
<protein>
    <submittedName>
        <fullName evidence="5">AraC family transcriptional regulator</fullName>
    </submittedName>
</protein>
<dbReference type="KEGG" id="ome:OLMES_4372"/>
<sequence>MSELKDAGIMLQMIYKAIVKVGIDVASLFDELGITEDYLYSAQLRTPHEAQLLFWGAIEKISGDSNIGLRLGEQLPVFRGQVLEYLFLSSPTFGEGLKRALNYQRLISDASEAYIEEGEEECTMVINTASDAVRQLRHFNECFAQGLIKFFKFVTEGDFAPSAIDFVHAEPENAEEVARVLGCKVRFGAEINRLYFPKAIMTRRSPHAEPELMVLHEQLASEQVARLAKMDIVEQVTKIIAELLESGDVTLETVAERLDIKPRTLRTRLADANTNFNQVLAEYRYRLAKRLLGGTNESIDEIVYLTGFSEPSTFYRAFKRWADMTPVEYRKSRQERQTEV</sequence>
<dbReference type="Pfam" id="PF12625">
    <property type="entry name" value="Arabinose_bd"/>
    <property type="match status" value="1"/>
</dbReference>
<dbReference type="OrthoDB" id="5722175at2"/>
<evidence type="ECO:0000256" key="2">
    <source>
        <dbReference type="ARBA" id="ARBA00023125"/>
    </source>
</evidence>
<evidence type="ECO:0000259" key="4">
    <source>
        <dbReference type="PROSITE" id="PS01124"/>
    </source>
</evidence>
<proteinExistence type="predicted"/>
<dbReference type="PROSITE" id="PS01124">
    <property type="entry name" value="HTH_ARAC_FAMILY_2"/>
    <property type="match status" value="1"/>
</dbReference>